<dbReference type="RefSeq" id="WP_185002524.1">
    <property type="nucleotide sequence ID" value="NZ_BAAAUI010000068.1"/>
</dbReference>
<dbReference type="FunFam" id="1.20.140.10:FF:000001">
    <property type="entry name" value="Acyl-CoA dehydrogenase"/>
    <property type="match status" value="1"/>
</dbReference>
<dbReference type="InterPro" id="IPR037069">
    <property type="entry name" value="AcylCoA_DH/ox_N_sf"/>
</dbReference>
<name>A0A7W7C916_9PSEU</name>
<dbReference type="EMBL" id="JACHMH010000001">
    <property type="protein sequence ID" value="MBB4676740.1"/>
    <property type="molecule type" value="Genomic_DNA"/>
</dbReference>
<organism evidence="10 11">
    <name type="scientific">Crossiella cryophila</name>
    <dbReference type="NCBI Taxonomy" id="43355"/>
    <lineage>
        <taxon>Bacteria</taxon>
        <taxon>Bacillati</taxon>
        <taxon>Actinomycetota</taxon>
        <taxon>Actinomycetes</taxon>
        <taxon>Pseudonocardiales</taxon>
        <taxon>Pseudonocardiaceae</taxon>
        <taxon>Crossiella</taxon>
    </lineage>
</organism>
<dbReference type="FunFam" id="2.40.110.10:FF:000002">
    <property type="entry name" value="Acyl-CoA dehydrogenase fadE12"/>
    <property type="match status" value="1"/>
</dbReference>
<proteinExistence type="inferred from homology"/>
<dbReference type="Gene3D" id="2.40.110.10">
    <property type="entry name" value="Butyryl-CoA Dehydrogenase, subunit A, domain 2"/>
    <property type="match status" value="1"/>
</dbReference>
<accession>A0A7W7C916</accession>
<dbReference type="InterPro" id="IPR006089">
    <property type="entry name" value="Acyl-CoA_DH_CS"/>
</dbReference>
<keyword evidence="3 6" id="KW-0285">Flavoprotein</keyword>
<dbReference type="InterPro" id="IPR006091">
    <property type="entry name" value="Acyl-CoA_Oxase/DH_mid-dom"/>
</dbReference>
<dbReference type="Pfam" id="PF02771">
    <property type="entry name" value="Acyl-CoA_dh_N"/>
    <property type="match status" value="1"/>
</dbReference>
<dbReference type="SUPFAM" id="SSF56645">
    <property type="entry name" value="Acyl-CoA dehydrogenase NM domain-like"/>
    <property type="match status" value="1"/>
</dbReference>
<gene>
    <name evidence="10" type="ORF">HNR67_002858</name>
</gene>
<comment type="cofactor">
    <cofactor evidence="1 6">
        <name>FAD</name>
        <dbReference type="ChEBI" id="CHEBI:57692"/>
    </cofactor>
</comment>
<comment type="similarity">
    <text evidence="2 6">Belongs to the acyl-CoA dehydrogenase family.</text>
</comment>
<dbReference type="Gene3D" id="1.20.140.10">
    <property type="entry name" value="Butyryl-CoA Dehydrogenase, subunit A, domain 3"/>
    <property type="match status" value="1"/>
</dbReference>
<feature type="domain" description="Acyl-CoA dehydrogenase/oxidase N-terminal" evidence="9">
    <location>
        <begin position="8"/>
        <end position="119"/>
    </location>
</feature>
<evidence type="ECO:0000256" key="1">
    <source>
        <dbReference type="ARBA" id="ARBA00001974"/>
    </source>
</evidence>
<dbReference type="PROSITE" id="PS00072">
    <property type="entry name" value="ACYL_COA_DH_1"/>
    <property type="match status" value="1"/>
</dbReference>
<dbReference type="GO" id="GO:0003995">
    <property type="term" value="F:acyl-CoA dehydrogenase activity"/>
    <property type="evidence" value="ECO:0007669"/>
    <property type="project" value="InterPro"/>
</dbReference>
<evidence type="ECO:0000256" key="2">
    <source>
        <dbReference type="ARBA" id="ARBA00009347"/>
    </source>
</evidence>
<dbReference type="InterPro" id="IPR013786">
    <property type="entry name" value="AcylCoA_DH/ox_N"/>
</dbReference>
<dbReference type="Proteomes" id="UP000533598">
    <property type="component" value="Unassembled WGS sequence"/>
</dbReference>
<reference evidence="10 11" key="1">
    <citation type="submission" date="2020-08" db="EMBL/GenBank/DDBJ databases">
        <title>Sequencing the genomes of 1000 actinobacteria strains.</title>
        <authorList>
            <person name="Klenk H.-P."/>
        </authorList>
    </citation>
    <scope>NUCLEOTIDE SEQUENCE [LARGE SCALE GENOMIC DNA]</scope>
    <source>
        <strain evidence="10 11">DSM 44230</strain>
    </source>
</reference>
<feature type="domain" description="Acyl-CoA oxidase/dehydrogenase middle" evidence="8">
    <location>
        <begin position="123"/>
        <end position="219"/>
    </location>
</feature>
<protein>
    <submittedName>
        <fullName evidence="10">Alkylation response protein AidB-like acyl-CoA dehydrogenase</fullName>
    </submittedName>
</protein>
<dbReference type="Pfam" id="PF02770">
    <property type="entry name" value="Acyl-CoA_dh_M"/>
    <property type="match status" value="1"/>
</dbReference>
<evidence type="ECO:0000259" key="9">
    <source>
        <dbReference type="Pfam" id="PF02771"/>
    </source>
</evidence>
<dbReference type="InterPro" id="IPR036250">
    <property type="entry name" value="AcylCo_DH-like_C"/>
</dbReference>
<dbReference type="PROSITE" id="PS00073">
    <property type="entry name" value="ACYL_COA_DH_2"/>
    <property type="match status" value="1"/>
</dbReference>
<keyword evidence="11" id="KW-1185">Reference proteome</keyword>
<comment type="caution">
    <text evidence="10">The sequence shown here is derived from an EMBL/GenBank/DDBJ whole genome shotgun (WGS) entry which is preliminary data.</text>
</comment>
<evidence type="ECO:0000313" key="10">
    <source>
        <dbReference type="EMBL" id="MBB4676740.1"/>
    </source>
</evidence>
<evidence type="ECO:0000256" key="4">
    <source>
        <dbReference type="ARBA" id="ARBA00022827"/>
    </source>
</evidence>
<evidence type="ECO:0000259" key="8">
    <source>
        <dbReference type="Pfam" id="PF02770"/>
    </source>
</evidence>
<sequence>MERQLYEAEHEALRATVREFLTRSVLPHHEQWERDGIVAREVWEEAGKLGLLGIDMPVEHGGGGESDYRFYAVQDEEIVRAGATGLGFGLHNDIVGPYLRELTTPEQRQRWLPDFCAGKLITAIAMSEPGAGSDLQGIRTHARRDGSDWVLSGSKIFITNGILSDLVIVVARTDPDATGSKGLSLLAVERGMPGFERGRNLDKIGQKAQDTAELFFDEVRVPAANLIGEQNRGFYHLMRFLPQERLSMAVGSAAAVRAMLDLTERYVRERKAFGRSIGAFQNTRFELAEMETQYWVTQTFVDRCVLDLVAGKLTAEDAAMAKLWATDIDRKVADRCLQLHGGYGYMREYPISKYFLDGRVQAIYGGTNEIMKEIIGRSLRLDGDG</sequence>
<dbReference type="Pfam" id="PF00441">
    <property type="entry name" value="Acyl-CoA_dh_1"/>
    <property type="match status" value="1"/>
</dbReference>
<dbReference type="PANTHER" id="PTHR43884:SF12">
    <property type="entry name" value="ISOVALERYL-COA DEHYDROGENASE, MITOCHONDRIAL-RELATED"/>
    <property type="match status" value="1"/>
</dbReference>
<evidence type="ECO:0000256" key="5">
    <source>
        <dbReference type="ARBA" id="ARBA00023002"/>
    </source>
</evidence>
<dbReference type="PANTHER" id="PTHR43884">
    <property type="entry name" value="ACYL-COA DEHYDROGENASE"/>
    <property type="match status" value="1"/>
</dbReference>
<keyword evidence="4 6" id="KW-0274">FAD</keyword>
<evidence type="ECO:0000313" key="11">
    <source>
        <dbReference type="Proteomes" id="UP000533598"/>
    </source>
</evidence>
<dbReference type="Gene3D" id="1.10.540.10">
    <property type="entry name" value="Acyl-CoA dehydrogenase/oxidase, N-terminal domain"/>
    <property type="match status" value="1"/>
</dbReference>
<dbReference type="AlphaFoldDB" id="A0A7W7C916"/>
<evidence type="ECO:0000256" key="6">
    <source>
        <dbReference type="RuleBase" id="RU362125"/>
    </source>
</evidence>
<dbReference type="SUPFAM" id="SSF47203">
    <property type="entry name" value="Acyl-CoA dehydrogenase C-terminal domain-like"/>
    <property type="match status" value="1"/>
</dbReference>
<evidence type="ECO:0000256" key="3">
    <source>
        <dbReference type="ARBA" id="ARBA00022630"/>
    </source>
</evidence>
<dbReference type="InterPro" id="IPR046373">
    <property type="entry name" value="Acyl-CoA_Oxase/DH_mid-dom_sf"/>
</dbReference>
<evidence type="ECO:0000259" key="7">
    <source>
        <dbReference type="Pfam" id="PF00441"/>
    </source>
</evidence>
<dbReference type="InterPro" id="IPR009100">
    <property type="entry name" value="AcylCoA_DH/oxidase_NM_dom_sf"/>
</dbReference>
<dbReference type="InterPro" id="IPR009075">
    <property type="entry name" value="AcylCo_DH/oxidase_C"/>
</dbReference>
<feature type="domain" description="Acyl-CoA dehydrogenase/oxidase C-terminal" evidence="7">
    <location>
        <begin position="231"/>
        <end position="379"/>
    </location>
</feature>
<keyword evidence="5 6" id="KW-0560">Oxidoreductase</keyword>
<dbReference type="GO" id="GO:0050660">
    <property type="term" value="F:flavin adenine dinucleotide binding"/>
    <property type="evidence" value="ECO:0007669"/>
    <property type="project" value="InterPro"/>
</dbReference>